<comment type="caution">
    <text evidence="2">The sequence shown here is derived from an EMBL/GenBank/DDBJ whole genome shotgun (WGS) entry which is preliminary data.</text>
</comment>
<keyword evidence="3" id="KW-1185">Reference proteome</keyword>
<sequence>MVRNRRKKQAHRRRQSSGAPYTAAASHTAHHHPGPDLQPVDGSSYGVDGHPDLTRVTALLGACLAACRPCQQSLADAVLDGDRLVIAALADRVYGSAPVAGMLATPTTRALHALAVKRAGIRDGRALLAFVESLSREQLDDLLQDTLDRWSALDELADIASIAAAKAGEQGASAKAPEREPATLRTTARSQQAGGPGSPSHPPNQTPQIVAAYVLSPGVEHLLTEQERADLLRHAEASAVAGEPLTCMLCDYSADSAAEREIHVGLALRTLHRDGHNLDVLIPVWSHPRCARARIWAWAELEDERRRRGLPASDEHDEPGPSPTAGSDTTRTAEMGEADYTLFSLARLTDSIHPLVVIQPGRPHPYGLQGHLAEMLSYGLGPVDLSGDIPPPRLADWQMRCDRGRLSALTRRGAGTWYRQADGHPTPGEWRKAARAQRQALVLVLAPGTVADDGTDHRQALATVPDGHLLGGLMAITGTL</sequence>
<gene>
    <name evidence="2" type="ORF">GCM10009733_006840</name>
</gene>
<accession>A0ABN2EQQ0</accession>
<feature type="compositionally biased region" description="Basic residues" evidence="1">
    <location>
        <begin position="1"/>
        <end position="15"/>
    </location>
</feature>
<dbReference type="EMBL" id="BAAAMU010000003">
    <property type="protein sequence ID" value="GAA1613383.1"/>
    <property type="molecule type" value="Genomic_DNA"/>
</dbReference>
<feature type="region of interest" description="Disordered" evidence="1">
    <location>
        <begin position="168"/>
        <end position="206"/>
    </location>
</feature>
<feature type="compositionally biased region" description="Polar residues" evidence="1">
    <location>
        <begin position="184"/>
        <end position="193"/>
    </location>
</feature>
<feature type="region of interest" description="Disordered" evidence="1">
    <location>
        <begin position="1"/>
        <end position="46"/>
    </location>
</feature>
<dbReference type="RefSeq" id="WP_346101374.1">
    <property type="nucleotide sequence ID" value="NZ_BAAAMU010000003.1"/>
</dbReference>
<evidence type="ECO:0000313" key="3">
    <source>
        <dbReference type="Proteomes" id="UP001500064"/>
    </source>
</evidence>
<evidence type="ECO:0000313" key="2">
    <source>
        <dbReference type="EMBL" id="GAA1613383.1"/>
    </source>
</evidence>
<reference evidence="2 3" key="1">
    <citation type="journal article" date="2019" name="Int. J. Syst. Evol. Microbiol.">
        <title>The Global Catalogue of Microorganisms (GCM) 10K type strain sequencing project: providing services to taxonomists for standard genome sequencing and annotation.</title>
        <authorList>
            <consortium name="The Broad Institute Genomics Platform"/>
            <consortium name="The Broad Institute Genome Sequencing Center for Infectious Disease"/>
            <person name="Wu L."/>
            <person name="Ma J."/>
        </authorList>
    </citation>
    <scope>NUCLEOTIDE SEQUENCE [LARGE SCALE GENOMIC DNA]</scope>
    <source>
        <strain evidence="2 3">JCM 13929</strain>
    </source>
</reference>
<name>A0ABN2EQQ0_9ACTN</name>
<proteinExistence type="predicted"/>
<protein>
    <recommendedName>
        <fullName evidence="4">DUF222 domain-containing protein</fullName>
    </recommendedName>
</protein>
<feature type="region of interest" description="Disordered" evidence="1">
    <location>
        <begin position="308"/>
        <end position="332"/>
    </location>
</feature>
<dbReference type="Proteomes" id="UP001500064">
    <property type="component" value="Unassembled WGS sequence"/>
</dbReference>
<organism evidence="2 3">
    <name type="scientific">Nonomuraea maheshkhaliensis</name>
    <dbReference type="NCBI Taxonomy" id="419590"/>
    <lineage>
        <taxon>Bacteria</taxon>
        <taxon>Bacillati</taxon>
        <taxon>Actinomycetota</taxon>
        <taxon>Actinomycetes</taxon>
        <taxon>Streptosporangiales</taxon>
        <taxon>Streptosporangiaceae</taxon>
        <taxon>Nonomuraea</taxon>
    </lineage>
</organism>
<evidence type="ECO:0000256" key="1">
    <source>
        <dbReference type="SAM" id="MobiDB-lite"/>
    </source>
</evidence>
<evidence type="ECO:0008006" key="4">
    <source>
        <dbReference type="Google" id="ProtNLM"/>
    </source>
</evidence>